<dbReference type="EMBL" id="VDCV01000012">
    <property type="protein sequence ID" value="KAB5531751.1"/>
    <property type="molecule type" value="Genomic_DNA"/>
</dbReference>
<dbReference type="InterPro" id="IPR000823">
    <property type="entry name" value="Peroxidase_pln"/>
</dbReference>
<dbReference type="GO" id="GO:0140825">
    <property type="term" value="F:lactoperoxidase activity"/>
    <property type="evidence" value="ECO:0007669"/>
    <property type="project" value="UniProtKB-EC"/>
</dbReference>
<accession>A0A5N5KN37</accession>
<dbReference type="GO" id="GO:0020037">
    <property type="term" value="F:heme binding"/>
    <property type="evidence" value="ECO:0007669"/>
    <property type="project" value="InterPro"/>
</dbReference>
<feature type="domain" description="Plant heme peroxidase family profile" evidence="12">
    <location>
        <begin position="48"/>
        <end position="98"/>
    </location>
</feature>
<evidence type="ECO:0000256" key="6">
    <source>
        <dbReference type="ARBA" id="ARBA00022723"/>
    </source>
</evidence>
<evidence type="ECO:0000256" key="10">
    <source>
        <dbReference type="PIRSR" id="PIRSR600823-3"/>
    </source>
</evidence>
<comment type="cofactor">
    <cofactor evidence="10">
        <name>Ca(2+)</name>
        <dbReference type="ChEBI" id="CHEBI:29108"/>
    </cofactor>
    <text evidence="10">Binds 2 calcium ions per subunit.</text>
</comment>
<dbReference type="Gene3D" id="1.10.520.10">
    <property type="match status" value="1"/>
</dbReference>
<comment type="cofactor">
    <cofactor evidence="2">
        <name>heme b</name>
        <dbReference type="ChEBI" id="CHEBI:60344"/>
    </cofactor>
</comment>
<dbReference type="PROSITE" id="PS50873">
    <property type="entry name" value="PEROXIDASE_4"/>
    <property type="match status" value="1"/>
</dbReference>
<dbReference type="InterPro" id="IPR002016">
    <property type="entry name" value="Haem_peroxidase"/>
</dbReference>
<evidence type="ECO:0000256" key="4">
    <source>
        <dbReference type="ARBA" id="ARBA00022559"/>
    </source>
</evidence>
<reference evidence="14" key="1">
    <citation type="journal article" date="2019" name="Gigascience">
        <title>De novo genome assembly of the endangered Acer yangbiense, a plant species with extremely small populations endemic to Yunnan Province, China.</title>
        <authorList>
            <person name="Yang J."/>
            <person name="Wariss H.M."/>
            <person name="Tao L."/>
            <person name="Zhang R."/>
            <person name="Yun Q."/>
            <person name="Hollingsworth P."/>
            <person name="Dao Z."/>
            <person name="Luo G."/>
            <person name="Guo H."/>
            <person name="Ma Y."/>
            <person name="Sun W."/>
        </authorList>
    </citation>
    <scope>NUCLEOTIDE SEQUENCE [LARGE SCALE GENOMIC DNA]</scope>
    <source>
        <strain evidence="14">cv. br00</strain>
    </source>
</reference>
<evidence type="ECO:0000313" key="13">
    <source>
        <dbReference type="EMBL" id="KAB5531751.1"/>
    </source>
</evidence>
<feature type="active site" description="Proton acceptor" evidence="9">
    <location>
        <position position="89"/>
    </location>
</feature>
<feature type="binding site" evidence="10">
    <location>
        <position position="90"/>
    </location>
    <ligand>
        <name>Ca(2+)</name>
        <dbReference type="ChEBI" id="CHEBI:29108"/>
        <label>1</label>
    </ligand>
</feature>
<dbReference type="EC" id="1.11.1.7" evidence="3"/>
<keyword evidence="5" id="KW-0349">Heme</keyword>
<evidence type="ECO:0000256" key="9">
    <source>
        <dbReference type="PIRSR" id="PIRSR600823-1"/>
    </source>
</evidence>
<dbReference type="InterPro" id="IPR010255">
    <property type="entry name" value="Haem_peroxidase_sf"/>
</dbReference>
<protein>
    <recommendedName>
        <fullName evidence="3">peroxidase</fullName>
        <ecNumber evidence="3">1.11.1.7</ecNumber>
    </recommendedName>
</protein>
<keyword evidence="14" id="KW-1185">Reference proteome</keyword>
<dbReference type="SUPFAM" id="SSF48113">
    <property type="entry name" value="Heme-dependent peroxidases"/>
    <property type="match status" value="1"/>
</dbReference>
<sequence length="98" mass="10728">MSAQFILNATVFTTWIDGAIQSNINMKTSFIFACVVALTVAGVCQAGDLRKNFYRTSCPSAEAIVKNITERLVASDLGIPADLLRMHFHDCFVRVSNA</sequence>
<evidence type="ECO:0000259" key="12">
    <source>
        <dbReference type="PROSITE" id="PS50873"/>
    </source>
</evidence>
<keyword evidence="7" id="KW-0560">Oxidoreductase</keyword>
<dbReference type="PRINTS" id="PR00461">
    <property type="entry name" value="PLPEROXIDASE"/>
</dbReference>
<keyword evidence="8" id="KW-0408">Iron</keyword>
<evidence type="ECO:0000256" key="1">
    <source>
        <dbReference type="ARBA" id="ARBA00000189"/>
    </source>
</evidence>
<dbReference type="GO" id="GO:0006979">
    <property type="term" value="P:response to oxidative stress"/>
    <property type="evidence" value="ECO:0007669"/>
    <property type="project" value="InterPro"/>
</dbReference>
<keyword evidence="4" id="KW-0575">Peroxidase</keyword>
<evidence type="ECO:0000313" key="14">
    <source>
        <dbReference type="Proteomes" id="UP000326939"/>
    </source>
</evidence>
<feature type="binding site" evidence="10">
    <location>
        <position position="93"/>
    </location>
    <ligand>
        <name>Ca(2+)</name>
        <dbReference type="ChEBI" id="CHEBI:29108"/>
        <label>1</label>
    </ligand>
</feature>
<gene>
    <name evidence="13" type="ORF">DKX38_018421</name>
</gene>
<dbReference type="PANTHER" id="PTHR31235">
    <property type="entry name" value="PEROXIDASE 25-RELATED"/>
    <property type="match status" value="1"/>
</dbReference>
<keyword evidence="6 10" id="KW-0479">Metal-binding</keyword>
<feature type="site" description="Transition state stabilizer" evidence="11">
    <location>
        <position position="85"/>
    </location>
</feature>
<organism evidence="13 14">
    <name type="scientific">Salix brachista</name>
    <dbReference type="NCBI Taxonomy" id="2182728"/>
    <lineage>
        <taxon>Eukaryota</taxon>
        <taxon>Viridiplantae</taxon>
        <taxon>Streptophyta</taxon>
        <taxon>Embryophyta</taxon>
        <taxon>Tracheophyta</taxon>
        <taxon>Spermatophyta</taxon>
        <taxon>Magnoliopsida</taxon>
        <taxon>eudicotyledons</taxon>
        <taxon>Gunneridae</taxon>
        <taxon>Pentapetalae</taxon>
        <taxon>rosids</taxon>
        <taxon>fabids</taxon>
        <taxon>Malpighiales</taxon>
        <taxon>Salicaceae</taxon>
        <taxon>Saliceae</taxon>
        <taxon>Salix</taxon>
    </lineage>
</organism>
<name>A0A5N5KN37_9ROSI</name>
<proteinExistence type="predicted"/>
<evidence type="ECO:0000256" key="2">
    <source>
        <dbReference type="ARBA" id="ARBA00001970"/>
    </source>
</evidence>
<evidence type="ECO:0000256" key="7">
    <source>
        <dbReference type="ARBA" id="ARBA00023002"/>
    </source>
</evidence>
<evidence type="ECO:0000256" key="11">
    <source>
        <dbReference type="PIRSR" id="PIRSR600823-4"/>
    </source>
</evidence>
<dbReference type="AlphaFoldDB" id="A0A5N5KN37"/>
<evidence type="ECO:0000256" key="5">
    <source>
        <dbReference type="ARBA" id="ARBA00022617"/>
    </source>
</evidence>
<evidence type="ECO:0000256" key="3">
    <source>
        <dbReference type="ARBA" id="ARBA00012313"/>
    </source>
</evidence>
<dbReference type="Proteomes" id="UP000326939">
    <property type="component" value="Chromosome 12"/>
</dbReference>
<keyword evidence="10" id="KW-0106">Calcium</keyword>
<dbReference type="GO" id="GO:0046872">
    <property type="term" value="F:metal ion binding"/>
    <property type="evidence" value="ECO:0007669"/>
    <property type="project" value="UniProtKB-KW"/>
</dbReference>
<evidence type="ECO:0000256" key="8">
    <source>
        <dbReference type="ARBA" id="ARBA00023004"/>
    </source>
</evidence>
<comment type="catalytic activity">
    <reaction evidence="1">
        <text>2 a phenolic donor + H2O2 = 2 a phenolic radical donor + 2 H2O</text>
        <dbReference type="Rhea" id="RHEA:56136"/>
        <dbReference type="ChEBI" id="CHEBI:15377"/>
        <dbReference type="ChEBI" id="CHEBI:16240"/>
        <dbReference type="ChEBI" id="CHEBI:139520"/>
        <dbReference type="ChEBI" id="CHEBI:139521"/>
        <dbReference type="EC" id="1.11.1.7"/>
    </reaction>
</comment>
<comment type="caution">
    <text evidence="13">The sequence shown here is derived from an EMBL/GenBank/DDBJ whole genome shotgun (WGS) entry which is preliminary data.</text>
</comment>